<evidence type="ECO:0000256" key="3">
    <source>
        <dbReference type="ARBA" id="ARBA00022723"/>
    </source>
</evidence>
<keyword evidence="3" id="KW-0479">Metal-binding</keyword>
<dbReference type="InterPro" id="IPR005259">
    <property type="entry name" value="PriA"/>
</dbReference>
<dbReference type="Gene3D" id="3.40.1440.60">
    <property type="entry name" value="PriA, 3(prime) DNA-binding domain"/>
    <property type="match status" value="1"/>
</dbReference>
<keyword evidence="5" id="KW-0862">Zinc</keyword>
<evidence type="ECO:0000256" key="5">
    <source>
        <dbReference type="ARBA" id="ARBA00022833"/>
    </source>
</evidence>
<dbReference type="GO" id="GO:0006310">
    <property type="term" value="P:DNA recombination"/>
    <property type="evidence" value="ECO:0007669"/>
    <property type="project" value="InterPro"/>
</dbReference>
<dbReference type="GO" id="GO:0003677">
    <property type="term" value="F:DNA binding"/>
    <property type="evidence" value="ECO:0007669"/>
    <property type="project" value="UniProtKB-KW"/>
</dbReference>
<dbReference type="InterPro" id="IPR014001">
    <property type="entry name" value="Helicase_ATP-bd"/>
</dbReference>
<protein>
    <submittedName>
        <fullName evidence="9">Primosomal protein N</fullName>
    </submittedName>
</protein>
<dbReference type="EMBL" id="PFCB01000031">
    <property type="protein sequence ID" value="PIR74007.1"/>
    <property type="molecule type" value="Genomic_DNA"/>
</dbReference>
<dbReference type="AlphaFoldDB" id="A0A2H0TRF6"/>
<keyword evidence="6" id="KW-0067">ATP-binding</keyword>
<evidence type="ECO:0000256" key="7">
    <source>
        <dbReference type="ARBA" id="ARBA00023125"/>
    </source>
</evidence>
<keyword evidence="4" id="KW-0547">Nucleotide-binding</keyword>
<evidence type="ECO:0000256" key="4">
    <source>
        <dbReference type="ARBA" id="ARBA00022741"/>
    </source>
</evidence>
<dbReference type="InterPro" id="IPR042115">
    <property type="entry name" value="PriA_3primeBD_sf"/>
</dbReference>
<dbReference type="InterPro" id="IPR027417">
    <property type="entry name" value="P-loop_NTPase"/>
</dbReference>
<dbReference type="SUPFAM" id="SSF52540">
    <property type="entry name" value="P-loop containing nucleoside triphosphate hydrolases"/>
    <property type="match status" value="1"/>
</dbReference>
<dbReference type="GO" id="GO:0006270">
    <property type="term" value="P:DNA replication initiation"/>
    <property type="evidence" value="ECO:0007669"/>
    <property type="project" value="TreeGrafter"/>
</dbReference>
<dbReference type="NCBIfam" id="TIGR00595">
    <property type="entry name" value="priA"/>
    <property type="match status" value="1"/>
</dbReference>
<dbReference type="GO" id="GO:0043138">
    <property type="term" value="F:3'-5' DNA helicase activity"/>
    <property type="evidence" value="ECO:0007669"/>
    <property type="project" value="TreeGrafter"/>
</dbReference>
<organism evidence="9 10">
    <name type="scientific">Candidatus Magasanikbacteria bacterium CG10_big_fil_rev_8_21_14_0_10_47_10</name>
    <dbReference type="NCBI Taxonomy" id="1974652"/>
    <lineage>
        <taxon>Bacteria</taxon>
        <taxon>Candidatus Magasanikiibacteriota</taxon>
    </lineage>
</organism>
<dbReference type="Proteomes" id="UP000230154">
    <property type="component" value="Unassembled WGS sequence"/>
</dbReference>
<comment type="caution">
    <text evidence="9">The sequence shown here is derived from an EMBL/GenBank/DDBJ whole genome shotgun (WGS) entry which is preliminary data.</text>
</comment>
<dbReference type="GO" id="GO:0005524">
    <property type="term" value="F:ATP binding"/>
    <property type="evidence" value="ECO:0007669"/>
    <property type="project" value="UniProtKB-KW"/>
</dbReference>
<dbReference type="PROSITE" id="PS51192">
    <property type="entry name" value="HELICASE_ATP_BIND_1"/>
    <property type="match status" value="1"/>
</dbReference>
<evidence type="ECO:0000313" key="10">
    <source>
        <dbReference type="Proteomes" id="UP000230154"/>
    </source>
</evidence>
<keyword evidence="2" id="KW-0235">DNA replication</keyword>
<keyword evidence="7" id="KW-0238">DNA-binding</keyword>
<evidence type="ECO:0000259" key="8">
    <source>
        <dbReference type="PROSITE" id="PS51192"/>
    </source>
</evidence>
<dbReference type="PANTHER" id="PTHR30580:SF0">
    <property type="entry name" value="PRIMOSOMAL PROTEIN N"/>
    <property type="match status" value="1"/>
</dbReference>
<feature type="domain" description="Helicase ATP-binding" evidence="8">
    <location>
        <begin position="190"/>
        <end position="329"/>
    </location>
</feature>
<proteinExistence type="predicted"/>
<keyword evidence="1" id="KW-0639">Primosome</keyword>
<sequence length="657" mass="75503">MRLPYTPYIAWYYGKHGLYVSEIQLRIPIRSWLSCWQFCDLTMYAKIIPLRRLPRGIDVLDYVIPQELEATITPGQLVSIPIRTSQHFGIVLSMDAEQRNKEIADKPLKELIAIVHTTPIVSPRHIHVWRILAAWYGTSLGTIAKMSLLPLQKRKIQSIRLEELRHPTSKPEATECLYSNYANEAEHQKLLQQNIGDGQTLILVPTVNLIDQVLALLPEHDDDIVIWHSRLSVKEQFEHWLQIRNGEKRIIIGTRGATLLPFFNLQNIIIDFEHHKEHKHWDQNPRLHVKDVAELLSAIFGARTLCLSSTPSVESFVRTDNAREVWNIAGCHPTIVDMRSQRGAGDYSPFSPQVSDIIKNAQTDVLLLLNRRGFARSLTCIDCGYVNTCDGCHLPYIYHEKENQLHCHYCNRYGKILLVCPTCGSGMVKLRGMGTELIEKEAKKIAPDSHTVVLVDAETELMAQTGPRILVGTHAAALRATWSDTEAVILIDIDTELALPDYQIEEQLYHTILNITYCANESTPLLLQTLNPEHVFFHYLADPWHFYEKTKSERKALSYPPSTYMVRYLIASPFKSSAEHEASRLYTKLHGILTNGKKNITLSHPIEMHPRFYRGKHWYAILVRLEPETWKNDLIWLNTYIPKECRIDPRPNSILSF</sequence>
<name>A0A2H0TRF6_9BACT</name>
<dbReference type="Gene3D" id="3.40.50.300">
    <property type="entry name" value="P-loop containing nucleotide triphosphate hydrolases"/>
    <property type="match status" value="1"/>
</dbReference>
<dbReference type="InterPro" id="IPR041222">
    <property type="entry name" value="PriA_3primeBD"/>
</dbReference>
<evidence type="ECO:0000256" key="2">
    <source>
        <dbReference type="ARBA" id="ARBA00022705"/>
    </source>
</evidence>
<evidence type="ECO:0000256" key="1">
    <source>
        <dbReference type="ARBA" id="ARBA00022515"/>
    </source>
</evidence>
<evidence type="ECO:0000313" key="9">
    <source>
        <dbReference type="EMBL" id="PIR74007.1"/>
    </source>
</evidence>
<dbReference type="Pfam" id="PF17764">
    <property type="entry name" value="PriA_3primeBD"/>
    <property type="match status" value="1"/>
</dbReference>
<accession>A0A2H0TRF6</accession>
<evidence type="ECO:0000256" key="6">
    <source>
        <dbReference type="ARBA" id="ARBA00022840"/>
    </source>
</evidence>
<reference evidence="10" key="1">
    <citation type="submission" date="2017-09" db="EMBL/GenBank/DDBJ databases">
        <title>Depth-based differentiation of microbial function through sediment-hosted aquifers and enrichment of novel symbionts in the deep terrestrial subsurface.</title>
        <authorList>
            <person name="Probst A.J."/>
            <person name="Ladd B."/>
            <person name="Jarett J.K."/>
            <person name="Geller-Mcgrath D.E."/>
            <person name="Sieber C.M.K."/>
            <person name="Emerson J.B."/>
            <person name="Anantharaman K."/>
            <person name="Thomas B.C."/>
            <person name="Malmstrom R."/>
            <person name="Stieglmeier M."/>
            <person name="Klingl A."/>
            <person name="Woyke T."/>
            <person name="Ryan C.M."/>
            <person name="Banfield J.F."/>
        </authorList>
    </citation>
    <scope>NUCLEOTIDE SEQUENCE [LARGE SCALE GENOMIC DNA]</scope>
</reference>
<gene>
    <name evidence="9" type="primary">priA</name>
    <name evidence="9" type="ORF">COU35_04680</name>
</gene>
<dbReference type="PANTHER" id="PTHR30580">
    <property type="entry name" value="PRIMOSOMAL PROTEIN N"/>
    <property type="match status" value="1"/>
</dbReference>
<dbReference type="GO" id="GO:0006302">
    <property type="term" value="P:double-strand break repair"/>
    <property type="evidence" value="ECO:0007669"/>
    <property type="project" value="InterPro"/>
</dbReference>